<dbReference type="PROSITE" id="PS50931">
    <property type="entry name" value="HTH_LYSR"/>
    <property type="match status" value="1"/>
</dbReference>
<dbReference type="GO" id="GO:0043565">
    <property type="term" value="F:sequence-specific DNA binding"/>
    <property type="evidence" value="ECO:0007669"/>
    <property type="project" value="TreeGrafter"/>
</dbReference>
<evidence type="ECO:0000313" key="6">
    <source>
        <dbReference type="EMBL" id="NOE20121.1"/>
    </source>
</evidence>
<accession>A0AA90Z4H0</accession>
<dbReference type="PANTHER" id="PTHR30537">
    <property type="entry name" value="HTH-TYPE TRANSCRIPTIONAL REGULATOR"/>
    <property type="match status" value="1"/>
</dbReference>
<dbReference type="InterPro" id="IPR000847">
    <property type="entry name" value="LysR_HTH_N"/>
</dbReference>
<dbReference type="PANTHER" id="PTHR30537:SF74">
    <property type="entry name" value="HTH-TYPE TRANSCRIPTIONAL REGULATOR TRPI"/>
    <property type="match status" value="1"/>
</dbReference>
<evidence type="ECO:0000256" key="2">
    <source>
        <dbReference type="ARBA" id="ARBA00023015"/>
    </source>
</evidence>
<dbReference type="InterPro" id="IPR058163">
    <property type="entry name" value="LysR-type_TF_proteobact-type"/>
</dbReference>
<dbReference type="GO" id="GO:0006351">
    <property type="term" value="P:DNA-templated transcription"/>
    <property type="evidence" value="ECO:0007669"/>
    <property type="project" value="TreeGrafter"/>
</dbReference>
<dbReference type="FunFam" id="1.10.10.10:FF:000038">
    <property type="entry name" value="Glycine cleavage system transcriptional activator"/>
    <property type="match status" value="1"/>
</dbReference>
<dbReference type="AlphaFoldDB" id="A0AA90Z4H0"/>
<proteinExistence type="inferred from homology"/>
<dbReference type="Gene3D" id="1.10.10.10">
    <property type="entry name" value="Winged helix-like DNA-binding domain superfamily/Winged helix DNA-binding domain"/>
    <property type="match status" value="1"/>
</dbReference>
<evidence type="ECO:0000256" key="4">
    <source>
        <dbReference type="ARBA" id="ARBA00023163"/>
    </source>
</evidence>
<comment type="caution">
    <text evidence="6">The sequence shown here is derived from an EMBL/GenBank/DDBJ whole genome shotgun (WGS) entry which is preliminary data.</text>
</comment>
<dbReference type="Gene3D" id="3.40.190.10">
    <property type="entry name" value="Periplasmic binding protein-like II"/>
    <property type="match status" value="2"/>
</dbReference>
<evidence type="ECO:0000313" key="7">
    <source>
        <dbReference type="Proteomes" id="UP000597886"/>
    </source>
</evidence>
<evidence type="ECO:0000259" key="5">
    <source>
        <dbReference type="PROSITE" id="PS50931"/>
    </source>
</evidence>
<dbReference type="PRINTS" id="PR00039">
    <property type="entry name" value="HTHLYSR"/>
</dbReference>
<evidence type="ECO:0000256" key="3">
    <source>
        <dbReference type="ARBA" id="ARBA00023125"/>
    </source>
</evidence>
<protein>
    <submittedName>
        <fullName evidence="6">LysR family transcriptional regulator</fullName>
    </submittedName>
</protein>
<sequence>MMNLPHLTFLRSFEAAARHLSFTAAAEELNCTQSAVSNHVRSLEEFLQRPLFVRHPRSLSLTDVGEAYLPSVRHALQEINAATQSVIVRSHTRKVVVSCPVSLAENWLPDVIRGFNAVHPDIDLTVHGTVWADVEPNVSDISLTINHVDDVSPDAQRLWVEKLALVCAPGFLVEGAPLTDPKQLQNAPLIHILGRPSYWEHAARHFGLSDLSQKGGLRTNVSNLAMEMAAKSLGCVALPRSLARSYVERGLLIEPFRFDLNCPWTYFMRLKEKPVSPPVRLFQNWLLQAAAEMDG</sequence>
<dbReference type="GO" id="GO:0003700">
    <property type="term" value="F:DNA-binding transcription factor activity"/>
    <property type="evidence" value="ECO:0007669"/>
    <property type="project" value="InterPro"/>
</dbReference>
<gene>
    <name evidence="6" type="ORF">GS634_18505</name>
</gene>
<keyword evidence="2" id="KW-0805">Transcription regulation</keyword>
<dbReference type="SUPFAM" id="SSF53850">
    <property type="entry name" value="Periplasmic binding protein-like II"/>
    <property type="match status" value="1"/>
</dbReference>
<dbReference type="InterPro" id="IPR005119">
    <property type="entry name" value="LysR_subst-bd"/>
</dbReference>
<organism evidence="6 7">
    <name type="scientific">Ruegeria atlantica</name>
    <dbReference type="NCBI Taxonomy" id="81569"/>
    <lineage>
        <taxon>Bacteria</taxon>
        <taxon>Pseudomonadati</taxon>
        <taxon>Pseudomonadota</taxon>
        <taxon>Alphaproteobacteria</taxon>
        <taxon>Rhodobacterales</taxon>
        <taxon>Roseobacteraceae</taxon>
        <taxon>Ruegeria</taxon>
    </lineage>
</organism>
<name>A0AA90Z4H0_9RHOB</name>
<dbReference type="InterPro" id="IPR036388">
    <property type="entry name" value="WH-like_DNA-bd_sf"/>
</dbReference>
<evidence type="ECO:0000256" key="1">
    <source>
        <dbReference type="ARBA" id="ARBA00009437"/>
    </source>
</evidence>
<dbReference type="Pfam" id="PF03466">
    <property type="entry name" value="LysR_substrate"/>
    <property type="match status" value="1"/>
</dbReference>
<feature type="domain" description="HTH lysR-type" evidence="5">
    <location>
        <begin position="7"/>
        <end position="62"/>
    </location>
</feature>
<comment type="similarity">
    <text evidence="1">Belongs to the LysR transcriptional regulatory family.</text>
</comment>
<dbReference type="EMBL" id="WVRA01000008">
    <property type="protein sequence ID" value="NOE20121.1"/>
    <property type="molecule type" value="Genomic_DNA"/>
</dbReference>
<dbReference type="InterPro" id="IPR036390">
    <property type="entry name" value="WH_DNA-bd_sf"/>
</dbReference>
<dbReference type="SUPFAM" id="SSF46785">
    <property type="entry name" value="Winged helix' DNA-binding domain"/>
    <property type="match status" value="1"/>
</dbReference>
<dbReference type="Pfam" id="PF00126">
    <property type="entry name" value="HTH_1"/>
    <property type="match status" value="1"/>
</dbReference>
<keyword evidence="3" id="KW-0238">DNA-binding</keyword>
<keyword evidence="4" id="KW-0804">Transcription</keyword>
<reference evidence="6" key="1">
    <citation type="submission" date="2019-12" db="EMBL/GenBank/DDBJ databases">
        <title>Ruegeria JWLKs population differentiation of coral mucus and skeleton niches.</title>
        <authorList>
            <person name="Luo D."/>
        </authorList>
    </citation>
    <scope>NUCLEOTIDE SEQUENCE</scope>
    <source>
        <strain evidence="6">HKCCD6181</strain>
    </source>
</reference>
<dbReference type="Proteomes" id="UP000597886">
    <property type="component" value="Unassembled WGS sequence"/>
</dbReference>
<dbReference type="RefSeq" id="WP_171331511.1">
    <property type="nucleotide sequence ID" value="NZ_WVRA01000008.1"/>
</dbReference>